<evidence type="ECO:0008006" key="4">
    <source>
        <dbReference type="Google" id="ProtNLM"/>
    </source>
</evidence>
<feature type="transmembrane region" description="Helical" evidence="1">
    <location>
        <begin position="173"/>
        <end position="196"/>
    </location>
</feature>
<evidence type="ECO:0000256" key="1">
    <source>
        <dbReference type="SAM" id="Phobius"/>
    </source>
</evidence>
<dbReference type="RefSeq" id="WP_139786645.1">
    <property type="nucleotide sequence ID" value="NZ_LT828540.1"/>
</dbReference>
<evidence type="ECO:0000313" key="2">
    <source>
        <dbReference type="EMBL" id="SLM28572.1"/>
    </source>
</evidence>
<protein>
    <recommendedName>
        <fullName evidence="4">DUF2868 domain-containing protein</fullName>
    </recommendedName>
</protein>
<feature type="transmembrane region" description="Helical" evidence="1">
    <location>
        <begin position="256"/>
        <end position="282"/>
    </location>
</feature>
<keyword evidence="1" id="KW-0472">Membrane</keyword>
<dbReference type="InterPro" id="IPR021296">
    <property type="entry name" value="DUF2868"/>
</dbReference>
<gene>
    <name evidence="2" type="ORF">MTBBW1_140018</name>
</gene>
<dbReference type="OrthoDB" id="5417513at2"/>
<dbReference type="AlphaFoldDB" id="A0A1W1H7X2"/>
<dbReference type="Proteomes" id="UP000191931">
    <property type="component" value="Unassembled WGS sequence"/>
</dbReference>
<feature type="transmembrane region" description="Helical" evidence="1">
    <location>
        <begin position="140"/>
        <end position="161"/>
    </location>
</feature>
<proteinExistence type="predicted"/>
<feature type="transmembrane region" description="Helical" evidence="1">
    <location>
        <begin position="353"/>
        <end position="379"/>
    </location>
</feature>
<name>A0A1W1H7X2_9BACT</name>
<reference evidence="2 3" key="1">
    <citation type="submission" date="2017-03" db="EMBL/GenBank/DDBJ databases">
        <authorList>
            <person name="Afonso C.L."/>
            <person name="Miller P.J."/>
            <person name="Scott M.A."/>
            <person name="Spackman E."/>
            <person name="Goraichik I."/>
            <person name="Dimitrov K.M."/>
            <person name="Suarez D.L."/>
            <person name="Swayne D.E."/>
        </authorList>
    </citation>
    <scope>NUCLEOTIDE SEQUENCE [LARGE SCALE GENOMIC DNA]</scope>
    <source>
        <strain evidence="2">PRJEB14757</strain>
    </source>
</reference>
<keyword evidence="3" id="KW-1185">Reference proteome</keyword>
<keyword evidence="1" id="KW-1133">Transmembrane helix</keyword>
<dbReference type="EMBL" id="FWEV01000046">
    <property type="protein sequence ID" value="SLM28572.1"/>
    <property type="molecule type" value="Genomic_DNA"/>
</dbReference>
<sequence length="645" mass="74003">MEVNIEKNSPDKSVFKISARKNTDSSDNQWTPGRIIDLEYALNQEMMCEDEALLAERDRKIYLNHILEPEQRQENNNPDLLHRAGLNASFRRRLMSVWLANLSEKSWPDSKIPGDFSDGSFFSAKDELTPGNLYEELMSVLRIILVTSGIFTGLALCVSFFSYTGQQPLNISYFLAFILFPQLALILFFILFSLVLKMKLISQSAFVPYPFLYTAVEKLFMFMNRSLLQRISHDQKQAFLSAIGIIRNGQKVYGLVFFWPLFMAMQLFGVAFNCSVICYMLFKVLFFDTAFGWQSTLQFGPDVVHKIVTLVATPWSWIEPSGFAVPSLEQIMGSRMVLKDGIYSLATENLVSWWPFLCMAVAVYGLLPRIIFFISGWFAQKRSLKTISFDHASCSRVIGRMLTPEKKSSSSPFYKTNFSEINDGISDDAISYAIKNEKPGSGNIGFSNEEDMDDENNNLHLQNESEELHIQNKNEKLSFNRVNENQLVNRVNEKLPSHPSFILLIPEEINYLKDNASFIKNVESRFLCRILKTVQAGMDLYIALDEIEKAAFDYVNCRTKNSENRTEKEPGVIFLQEAWQPPIKETMLFLKRLRGVLGKKKPLVLSLVGKPQNQTNFAPVGETDWRIWKMKASNLNDPWLFMEKM</sequence>
<organism evidence="2 3">
    <name type="scientific">Desulfamplus magnetovallimortis</name>
    <dbReference type="NCBI Taxonomy" id="1246637"/>
    <lineage>
        <taxon>Bacteria</taxon>
        <taxon>Pseudomonadati</taxon>
        <taxon>Thermodesulfobacteriota</taxon>
        <taxon>Desulfobacteria</taxon>
        <taxon>Desulfobacterales</taxon>
        <taxon>Desulfobacteraceae</taxon>
        <taxon>Desulfamplus</taxon>
    </lineage>
</organism>
<dbReference type="STRING" id="1246637.MTBBW1_140018"/>
<evidence type="ECO:0000313" key="3">
    <source>
        <dbReference type="Proteomes" id="UP000191931"/>
    </source>
</evidence>
<accession>A0A1W1H7X2</accession>
<keyword evidence="1" id="KW-0812">Transmembrane</keyword>
<dbReference type="Pfam" id="PF11067">
    <property type="entry name" value="DUF2868"/>
    <property type="match status" value="1"/>
</dbReference>